<dbReference type="SUPFAM" id="SSF140931">
    <property type="entry name" value="Fic-like"/>
    <property type="match status" value="1"/>
</dbReference>
<dbReference type="EMBL" id="QYYG01000001">
    <property type="protein sequence ID" value="RJF58037.1"/>
    <property type="molecule type" value="Genomic_DNA"/>
</dbReference>
<keyword evidence="4" id="KW-0067">ATP-binding</keyword>
<evidence type="ECO:0000256" key="2">
    <source>
        <dbReference type="ARBA" id="ARBA00022695"/>
    </source>
</evidence>
<dbReference type="PROSITE" id="PS51459">
    <property type="entry name" value="FIDO"/>
    <property type="match status" value="1"/>
</dbReference>
<dbReference type="AlphaFoldDB" id="A0AA92X6D7"/>
<keyword evidence="2" id="KW-0548">Nucleotidyltransferase</keyword>
<evidence type="ECO:0000313" key="9">
    <source>
        <dbReference type="EMBL" id="RJF58037.1"/>
    </source>
</evidence>
<protein>
    <recommendedName>
        <fullName evidence="5">protein adenylyltransferase</fullName>
        <ecNumber evidence="5">2.7.7.108</ecNumber>
    </recommendedName>
</protein>
<dbReference type="EC" id="2.7.7.108" evidence="5"/>
<comment type="caution">
    <text evidence="9">The sequence shown here is derived from an EMBL/GenBank/DDBJ whole genome shotgun (WGS) entry which is preliminary data.</text>
</comment>
<name>A0AA92X6D7_9GAMM</name>
<dbReference type="Pfam" id="PF02661">
    <property type="entry name" value="Fic"/>
    <property type="match status" value="1"/>
</dbReference>
<dbReference type="PANTHER" id="PTHR39560:SF1">
    <property type="entry name" value="PROTEIN ADENYLYLTRANSFERASE FIC-RELATED"/>
    <property type="match status" value="1"/>
</dbReference>
<dbReference type="Proteomes" id="UP000284338">
    <property type="component" value="Unassembled WGS sequence"/>
</dbReference>
<evidence type="ECO:0000256" key="7">
    <source>
        <dbReference type="ARBA" id="ARBA00048696"/>
    </source>
</evidence>
<feature type="domain" description="Fido" evidence="8">
    <location>
        <begin position="54"/>
        <end position="191"/>
    </location>
</feature>
<evidence type="ECO:0000256" key="3">
    <source>
        <dbReference type="ARBA" id="ARBA00022741"/>
    </source>
</evidence>
<keyword evidence="1" id="KW-0808">Transferase</keyword>
<gene>
    <name evidence="9" type="ORF">D4100_04525</name>
</gene>
<sequence>MLDKYGTGQDPYCYPGSNTLRNRLNLQDDLLLIKAERDLSEIAAEQIDFSLPPYDLSYLQQIHRSLFSDIYDWAGELRTIDISKGDTRFCSLTRIEPEAAKIFDIMARKDWFEEWERSELIDAVAEQFGDLNMIHPFREGNGRAQRVLFEHIIVNAGFTISWWPVEEAEWMHANIAAVICDYGPLKTVFEKCIGERIGEQN</sequence>
<keyword evidence="10" id="KW-1185">Reference proteome</keyword>
<comment type="catalytic activity">
    <reaction evidence="7">
        <text>L-tyrosyl-[protein] + ATP = O-(5'-adenylyl)-L-tyrosyl-[protein] + diphosphate</text>
        <dbReference type="Rhea" id="RHEA:54288"/>
        <dbReference type="Rhea" id="RHEA-COMP:10136"/>
        <dbReference type="Rhea" id="RHEA-COMP:13846"/>
        <dbReference type="ChEBI" id="CHEBI:30616"/>
        <dbReference type="ChEBI" id="CHEBI:33019"/>
        <dbReference type="ChEBI" id="CHEBI:46858"/>
        <dbReference type="ChEBI" id="CHEBI:83624"/>
        <dbReference type="EC" id="2.7.7.108"/>
    </reaction>
</comment>
<dbReference type="GO" id="GO:0070733">
    <property type="term" value="F:AMPylase activity"/>
    <property type="evidence" value="ECO:0007669"/>
    <property type="project" value="UniProtKB-EC"/>
</dbReference>
<evidence type="ECO:0000256" key="5">
    <source>
        <dbReference type="ARBA" id="ARBA00034531"/>
    </source>
</evidence>
<evidence type="ECO:0000259" key="8">
    <source>
        <dbReference type="PROSITE" id="PS51459"/>
    </source>
</evidence>
<organism evidence="9 10">
    <name type="scientific">Serratia inhibens</name>
    <dbReference type="NCBI Taxonomy" id="2338073"/>
    <lineage>
        <taxon>Bacteria</taxon>
        <taxon>Pseudomonadati</taxon>
        <taxon>Pseudomonadota</taxon>
        <taxon>Gammaproteobacteria</taxon>
        <taxon>Enterobacterales</taxon>
        <taxon>Yersiniaceae</taxon>
        <taxon>Serratia</taxon>
    </lineage>
</organism>
<keyword evidence="3" id="KW-0547">Nucleotide-binding</keyword>
<dbReference type="InterPro" id="IPR003812">
    <property type="entry name" value="Fido"/>
</dbReference>
<evidence type="ECO:0000256" key="1">
    <source>
        <dbReference type="ARBA" id="ARBA00022679"/>
    </source>
</evidence>
<reference evidence="9 10" key="1">
    <citation type="submission" date="2018-09" db="EMBL/GenBank/DDBJ databases">
        <title>Draft genome of a novel serratia sp. strain with antifungal activity.</title>
        <authorList>
            <person name="Dichmann S.I."/>
            <person name="Park B.P."/>
            <person name="Pathiraja D."/>
            <person name="Choi I.-G."/>
            <person name="Stougaard P."/>
            <person name="Hennessy R.C."/>
        </authorList>
    </citation>
    <scope>NUCLEOTIDE SEQUENCE [LARGE SCALE GENOMIC DNA]</scope>
    <source>
        <strain evidence="9 10">S40</strain>
    </source>
</reference>
<dbReference type="PANTHER" id="PTHR39560">
    <property type="entry name" value="PROTEIN ADENYLYLTRANSFERASE FIC-RELATED"/>
    <property type="match status" value="1"/>
</dbReference>
<evidence type="ECO:0000256" key="4">
    <source>
        <dbReference type="ARBA" id="ARBA00022840"/>
    </source>
</evidence>
<dbReference type="InterPro" id="IPR036597">
    <property type="entry name" value="Fido-like_dom_sf"/>
</dbReference>
<evidence type="ECO:0000256" key="6">
    <source>
        <dbReference type="ARBA" id="ARBA00047939"/>
    </source>
</evidence>
<dbReference type="GO" id="GO:0051302">
    <property type="term" value="P:regulation of cell division"/>
    <property type="evidence" value="ECO:0007669"/>
    <property type="project" value="TreeGrafter"/>
</dbReference>
<evidence type="ECO:0000313" key="10">
    <source>
        <dbReference type="Proteomes" id="UP000284338"/>
    </source>
</evidence>
<dbReference type="GO" id="GO:0005524">
    <property type="term" value="F:ATP binding"/>
    <property type="evidence" value="ECO:0007669"/>
    <property type="project" value="UniProtKB-KW"/>
</dbReference>
<dbReference type="Gene3D" id="1.10.3290.10">
    <property type="entry name" value="Fido-like domain"/>
    <property type="match status" value="1"/>
</dbReference>
<accession>A0AA92X6D7</accession>
<comment type="catalytic activity">
    <reaction evidence="6">
        <text>L-threonyl-[protein] + ATP = 3-O-(5'-adenylyl)-L-threonyl-[protein] + diphosphate</text>
        <dbReference type="Rhea" id="RHEA:54292"/>
        <dbReference type="Rhea" id="RHEA-COMP:11060"/>
        <dbReference type="Rhea" id="RHEA-COMP:13847"/>
        <dbReference type="ChEBI" id="CHEBI:30013"/>
        <dbReference type="ChEBI" id="CHEBI:30616"/>
        <dbReference type="ChEBI" id="CHEBI:33019"/>
        <dbReference type="ChEBI" id="CHEBI:138113"/>
        <dbReference type="EC" id="2.7.7.108"/>
    </reaction>
</comment>
<proteinExistence type="predicted"/>